<accession>K8WWK4</accession>
<dbReference type="HOGENOM" id="CLU_2772563_0_0_6"/>
<proteinExistence type="predicted"/>
<gene>
    <name evidence="1" type="ORF">OOA_00485</name>
</gene>
<organism evidence="1 2">
    <name type="scientific">Providencia burhodogranariea DSM 19968</name>
    <dbReference type="NCBI Taxonomy" id="1141662"/>
    <lineage>
        <taxon>Bacteria</taxon>
        <taxon>Pseudomonadati</taxon>
        <taxon>Pseudomonadota</taxon>
        <taxon>Gammaproteobacteria</taxon>
        <taxon>Enterobacterales</taxon>
        <taxon>Morganellaceae</taxon>
        <taxon>Providencia</taxon>
    </lineage>
</organism>
<dbReference type="eggNOG" id="ENOG5030Y0G">
    <property type="taxonomic scope" value="Bacteria"/>
</dbReference>
<keyword evidence="2" id="KW-1185">Reference proteome</keyword>
<name>K8WWK4_9GAMM</name>
<dbReference type="Proteomes" id="UP000009336">
    <property type="component" value="Unassembled WGS sequence"/>
</dbReference>
<evidence type="ECO:0000313" key="2">
    <source>
        <dbReference type="Proteomes" id="UP000009336"/>
    </source>
</evidence>
<sequence length="69" mass="8046">MQNDALELLEINFPNANPSDLIYWLNEWFENEDISDDLSAEEMVNYLCLRSGRILSDIPVIALRFTLLK</sequence>
<reference evidence="1 2" key="1">
    <citation type="journal article" date="2012" name="BMC Genomics">
        <title>Comparative genomics of bacteria in the genus Providencia isolated from wild Drosophila melanogaster.</title>
        <authorList>
            <person name="Galac M.R."/>
            <person name="Lazzaro B.P."/>
        </authorList>
    </citation>
    <scope>NUCLEOTIDE SEQUENCE [LARGE SCALE GENOMIC DNA]</scope>
    <source>
        <strain evidence="1 2">DSM 19968</strain>
    </source>
</reference>
<dbReference type="AlphaFoldDB" id="K8WWK4"/>
<dbReference type="EMBL" id="AKKL01000002">
    <property type="protein sequence ID" value="EKT64968.1"/>
    <property type="molecule type" value="Genomic_DNA"/>
</dbReference>
<dbReference type="OrthoDB" id="6447869at2"/>
<protein>
    <submittedName>
        <fullName evidence="1">Uncharacterized protein</fullName>
    </submittedName>
</protein>
<comment type="caution">
    <text evidence="1">The sequence shown here is derived from an EMBL/GenBank/DDBJ whole genome shotgun (WGS) entry which is preliminary data.</text>
</comment>
<dbReference type="PATRIC" id="fig|1141662.3.peg.97"/>
<evidence type="ECO:0000313" key="1">
    <source>
        <dbReference type="EMBL" id="EKT64968.1"/>
    </source>
</evidence>
<dbReference type="RefSeq" id="WP_008910148.1">
    <property type="nucleotide sequence ID" value="NZ_KB233222.1"/>
</dbReference>